<feature type="domain" description="C2H2-type" evidence="11">
    <location>
        <begin position="186"/>
        <end position="215"/>
    </location>
</feature>
<keyword evidence="4 10" id="KW-0863">Zinc-finger</keyword>
<feature type="domain" description="C2H2-type" evidence="11">
    <location>
        <begin position="216"/>
        <end position="245"/>
    </location>
</feature>
<dbReference type="FunFam" id="3.30.160.60:FF:000071">
    <property type="entry name" value="Putative zinc finger protein 143"/>
    <property type="match status" value="1"/>
</dbReference>
<keyword evidence="5" id="KW-0862">Zinc</keyword>
<dbReference type="SUPFAM" id="SSF57667">
    <property type="entry name" value="beta-beta-alpha zinc fingers"/>
    <property type="match status" value="3"/>
</dbReference>
<dbReference type="PROSITE" id="PS00028">
    <property type="entry name" value="ZINC_FINGER_C2H2_1"/>
    <property type="match status" value="7"/>
</dbReference>
<sequence length="436" mass="49073">MELPTTANDTVYQLYTIINDPSSIIVQNQEPVQTILAVGDESNQVIYYTLPHEEDDEEDGEDEEEVSTVDTIFTSDNSNSLSNVKLVTMQDGQIYLSTDDSVSQLQTDDNKYTLTDEDLPTVQPTVLSTSSEETVVSEKQKDDVEVGNFRQIQLEDGTCALINASLLDSLLDANTMTQVEVKKKKFPCPYVGCEKEFSTAHHLTVHIRCHTGTRPYACNVEGCDKAFATGYSLKAHLRTHTGEKPYPCSLCLKNFKTSGDLLKHIRTHTGEKPFKCPIEGCDKSFTTSNIRKVHIRSHTGERPYTCPVADCGKAFASATNYKNHMRIHSGEKPYVCPVEDCGKRFTEYSSLYKHNAVHQPYRNFKCDYCSQYFKFENTLKLHKKTVHGVIITDNGTELLVKEENEFGSVVLQFSEMNDVPVLLTPESNFFDGEDNL</sequence>
<dbReference type="GO" id="GO:0008270">
    <property type="term" value="F:zinc ion binding"/>
    <property type="evidence" value="ECO:0007669"/>
    <property type="project" value="UniProtKB-KW"/>
</dbReference>
<dbReference type="PROSITE" id="PS50157">
    <property type="entry name" value="ZINC_FINGER_C2H2_2"/>
    <property type="match status" value="7"/>
</dbReference>
<organism evidence="12">
    <name type="scientific">Photinus pyralis</name>
    <name type="common">Common eastern firefly</name>
    <name type="synonym">Lampyris pyralis</name>
    <dbReference type="NCBI Taxonomy" id="7054"/>
    <lineage>
        <taxon>Eukaryota</taxon>
        <taxon>Metazoa</taxon>
        <taxon>Ecdysozoa</taxon>
        <taxon>Arthropoda</taxon>
        <taxon>Hexapoda</taxon>
        <taxon>Insecta</taxon>
        <taxon>Pterygota</taxon>
        <taxon>Neoptera</taxon>
        <taxon>Endopterygota</taxon>
        <taxon>Coleoptera</taxon>
        <taxon>Polyphaga</taxon>
        <taxon>Elateriformia</taxon>
        <taxon>Elateroidea</taxon>
        <taxon>Lampyridae</taxon>
        <taxon>Lampyrinae</taxon>
        <taxon>Photinus</taxon>
    </lineage>
</organism>
<reference evidence="12" key="1">
    <citation type="journal article" date="2016" name="Sci. Rep.">
        <title>Molecular characterization of firefly nuptial gifts: a multi-omics approach sheds light on postcopulatory sexual selection.</title>
        <authorList>
            <person name="Al-Wathiqui N."/>
            <person name="Fallon T.R."/>
            <person name="South A."/>
            <person name="Weng J.K."/>
            <person name="Lewis S.M."/>
        </authorList>
    </citation>
    <scope>NUCLEOTIDE SEQUENCE</scope>
</reference>
<dbReference type="FunFam" id="3.30.160.60:FF:000125">
    <property type="entry name" value="Putative zinc finger protein 143"/>
    <property type="match status" value="2"/>
</dbReference>
<evidence type="ECO:0000256" key="2">
    <source>
        <dbReference type="ARBA" id="ARBA00022723"/>
    </source>
</evidence>
<dbReference type="Pfam" id="PF00096">
    <property type="entry name" value="zf-C2H2"/>
    <property type="match status" value="6"/>
</dbReference>
<evidence type="ECO:0000256" key="8">
    <source>
        <dbReference type="ARBA" id="ARBA00023163"/>
    </source>
</evidence>
<dbReference type="GO" id="GO:0005634">
    <property type="term" value="C:nucleus"/>
    <property type="evidence" value="ECO:0007669"/>
    <property type="project" value="UniProtKB-SubCell"/>
</dbReference>
<feature type="domain" description="C2H2-type" evidence="11">
    <location>
        <begin position="304"/>
        <end position="333"/>
    </location>
</feature>
<dbReference type="GO" id="GO:0003677">
    <property type="term" value="F:DNA binding"/>
    <property type="evidence" value="ECO:0007669"/>
    <property type="project" value="UniProtKB-KW"/>
</dbReference>
<dbReference type="FunFam" id="3.30.160.60:FF:000349">
    <property type="entry name" value="metal regulatory transcription factor 1"/>
    <property type="match status" value="1"/>
</dbReference>
<feature type="domain" description="C2H2-type" evidence="11">
    <location>
        <begin position="364"/>
        <end position="387"/>
    </location>
</feature>
<accession>A0A1Y1N1E3</accession>
<dbReference type="PANTHER" id="PTHR23235">
    <property type="entry name" value="KRUEPPEL-LIKE TRANSCRIPTION FACTOR"/>
    <property type="match status" value="1"/>
</dbReference>
<dbReference type="EMBL" id="GEZM01015340">
    <property type="protein sequence ID" value="JAV91733.1"/>
    <property type="molecule type" value="Transcribed_RNA"/>
</dbReference>
<dbReference type="PANTHER" id="PTHR23235:SF176">
    <property type="entry name" value="C2H2-TYPE DOMAIN-CONTAINING PROTEIN"/>
    <property type="match status" value="1"/>
</dbReference>
<evidence type="ECO:0000256" key="9">
    <source>
        <dbReference type="ARBA" id="ARBA00023242"/>
    </source>
</evidence>
<evidence type="ECO:0000256" key="5">
    <source>
        <dbReference type="ARBA" id="ARBA00022833"/>
    </source>
</evidence>
<evidence type="ECO:0000256" key="6">
    <source>
        <dbReference type="ARBA" id="ARBA00023015"/>
    </source>
</evidence>
<keyword evidence="3" id="KW-0677">Repeat</keyword>
<dbReference type="AlphaFoldDB" id="A0A1Y1N1E3"/>
<name>A0A1Y1N1E3_PHOPY</name>
<dbReference type="Gene3D" id="3.30.160.60">
    <property type="entry name" value="Classic Zinc Finger"/>
    <property type="match status" value="6"/>
</dbReference>
<protein>
    <recommendedName>
        <fullName evidence="11">C2H2-type domain-containing protein</fullName>
    </recommendedName>
</protein>
<evidence type="ECO:0000259" key="11">
    <source>
        <dbReference type="PROSITE" id="PS50157"/>
    </source>
</evidence>
<keyword evidence="7" id="KW-0238">DNA-binding</keyword>
<dbReference type="InterPro" id="IPR036236">
    <property type="entry name" value="Znf_C2H2_sf"/>
</dbReference>
<evidence type="ECO:0000313" key="12">
    <source>
        <dbReference type="EMBL" id="JAV91733.1"/>
    </source>
</evidence>
<keyword evidence="8" id="KW-0804">Transcription</keyword>
<dbReference type="FunFam" id="3.30.160.60:FF:001102">
    <property type="entry name" value="Transcription factor IIIA"/>
    <property type="match status" value="1"/>
</dbReference>
<feature type="domain" description="C2H2-type" evidence="11">
    <location>
        <begin position="274"/>
        <end position="303"/>
    </location>
</feature>
<evidence type="ECO:0000256" key="3">
    <source>
        <dbReference type="ARBA" id="ARBA00022737"/>
    </source>
</evidence>
<dbReference type="FunFam" id="3.30.160.60:FF:000072">
    <property type="entry name" value="zinc finger protein 143 isoform X1"/>
    <property type="match status" value="1"/>
</dbReference>
<proteinExistence type="predicted"/>
<dbReference type="SMART" id="SM00355">
    <property type="entry name" value="ZnF_C2H2"/>
    <property type="match status" value="7"/>
</dbReference>
<feature type="domain" description="C2H2-type" evidence="11">
    <location>
        <begin position="246"/>
        <end position="273"/>
    </location>
</feature>
<evidence type="ECO:0000256" key="10">
    <source>
        <dbReference type="PROSITE-ProRule" id="PRU00042"/>
    </source>
</evidence>
<evidence type="ECO:0000256" key="4">
    <source>
        <dbReference type="ARBA" id="ARBA00022771"/>
    </source>
</evidence>
<comment type="subcellular location">
    <subcellularLocation>
        <location evidence="1">Nucleus</location>
    </subcellularLocation>
</comment>
<dbReference type="InterPro" id="IPR013087">
    <property type="entry name" value="Znf_C2H2_type"/>
</dbReference>
<keyword evidence="9" id="KW-0539">Nucleus</keyword>
<keyword evidence="2" id="KW-0479">Metal-binding</keyword>
<evidence type="ECO:0000256" key="1">
    <source>
        <dbReference type="ARBA" id="ARBA00004123"/>
    </source>
</evidence>
<feature type="domain" description="C2H2-type" evidence="11">
    <location>
        <begin position="334"/>
        <end position="363"/>
    </location>
</feature>
<keyword evidence="6" id="KW-0805">Transcription regulation</keyword>
<evidence type="ECO:0000256" key="7">
    <source>
        <dbReference type="ARBA" id="ARBA00023125"/>
    </source>
</evidence>